<dbReference type="SUPFAM" id="SSF52540">
    <property type="entry name" value="P-loop containing nucleoside triphosphate hydrolases"/>
    <property type="match status" value="1"/>
</dbReference>
<accession>A0A9Q4T1C1</accession>
<sequence>MTDENKPNNEHLRSYISYYNSLKNPKYAVLVKGEWGVGKTHLINNFLKDDEKFYVSLFGLTTIQEVHAAVFVKMYPTRSRLKKIMGWFGNSSVKSNDITLAFGPLIGNIANALIKEKVDNTKPIIFDDLERCTIDPKDLFGAINKYVEHHECKVIVIAHDDQLNEELIDKKEKIIGQVIKVNPDIEDAFNDFISKSKAPVAFGPTKDIIYNSFLASGCKSLRILNYMINDCARLLSCIPQELYKNKYLLSEFFTLFTALNINYRLGKLREEDIFSRNSVHYYIKKDKKVADIFDEIKERYNSSEVLFNIESDLLSNEILIDTIVNGLYNKEKIVKCINESRHFIKPESKGPWFTILNFDTIDTEIVDKAISDLEREFDNLQITEKGELLHSINALFMLSDANHINKNINEIYDFFIEYVKRLQNNNKFPPADLFTEYEPLRDSAYGYGFWINDSYRHLSAKLHKVFVEQQQISLRKKYPSFLAELKQNLIEDTDKFCEQISRNGIRDKNTYGYIDILSGFKPHEFVDLWLSIETSKRHAVRSSLVNRYSSGSLRGDLADEKKWLKSVKMNIRHRASKKFGIDRLKLSRLLMGL</sequence>
<feature type="domain" description="KAP NTPase" evidence="1">
    <location>
        <begin position="118"/>
        <end position="203"/>
    </location>
</feature>
<evidence type="ECO:0000313" key="2">
    <source>
        <dbReference type="EMBL" id="NCH87077.1"/>
    </source>
</evidence>
<dbReference type="Pfam" id="PF07693">
    <property type="entry name" value="KAP_NTPase"/>
    <property type="match status" value="2"/>
</dbReference>
<dbReference type="InterPro" id="IPR027417">
    <property type="entry name" value="P-loop_NTPase"/>
</dbReference>
<gene>
    <name evidence="2" type="ORF">EHJ13_06390</name>
</gene>
<protein>
    <recommendedName>
        <fullName evidence="1">KAP NTPase domain-containing protein</fullName>
    </recommendedName>
</protein>
<dbReference type="RefSeq" id="WP_161590594.1">
    <property type="nucleotide sequence ID" value="NZ_RPBY01000002.1"/>
</dbReference>
<evidence type="ECO:0000259" key="1">
    <source>
        <dbReference type="Pfam" id="PF07693"/>
    </source>
</evidence>
<dbReference type="AlphaFoldDB" id="A0A9Q4T1C1"/>
<dbReference type="EMBL" id="RPBY01000002">
    <property type="protein sequence ID" value="NCH87077.1"/>
    <property type="molecule type" value="Genomic_DNA"/>
</dbReference>
<dbReference type="Proteomes" id="UP000778262">
    <property type="component" value="Unassembled WGS sequence"/>
</dbReference>
<dbReference type="InterPro" id="IPR011646">
    <property type="entry name" value="KAP_P-loop"/>
</dbReference>
<evidence type="ECO:0000313" key="3">
    <source>
        <dbReference type="Proteomes" id="UP000778262"/>
    </source>
</evidence>
<feature type="domain" description="KAP NTPase" evidence="1">
    <location>
        <begin position="15"/>
        <end position="53"/>
    </location>
</feature>
<reference evidence="2" key="1">
    <citation type="submission" date="2018-11" db="EMBL/GenBank/DDBJ databases">
        <title>Genomics analysis of Putative Virulence Factors on Adhesion and Cytotoxicity for Cronobacter spp.</title>
        <authorList>
            <person name="Cui J."/>
        </authorList>
    </citation>
    <scope>NUCLEOTIDE SEQUENCE</scope>
    <source>
        <strain evidence="2">SD69</strain>
    </source>
</reference>
<name>A0A9Q4T1C1_9ENTR</name>
<proteinExistence type="predicted"/>
<dbReference type="Gene3D" id="3.40.50.300">
    <property type="entry name" value="P-loop containing nucleotide triphosphate hydrolases"/>
    <property type="match status" value="1"/>
</dbReference>
<comment type="caution">
    <text evidence="2">The sequence shown here is derived from an EMBL/GenBank/DDBJ whole genome shotgun (WGS) entry which is preliminary data.</text>
</comment>
<organism evidence="2 3">
    <name type="scientific">Cronobacter dublinensis</name>
    <dbReference type="NCBI Taxonomy" id="413497"/>
    <lineage>
        <taxon>Bacteria</taxon>
        <taxon>Pseudomonadati</taxon>
        <taxon>Pseudomonadota</taxon>
        <taxon>Gammaproteobacteria</taxon>
        <taxon>Enterobacterales</taxon>
        <taxon>Enterobacteriaceae</taxon>
        <taxon>Cronobacter</taxon>
    </lineage>
</organism>